<evidence type="ECO:0000259" key="5">
    <source>
        <dbReference type="Pfam" id="PF00225"/>
    </source>
</evidence>
<dbReference type="GO" id="GO:0005874">
    <property type="term" value="C:microtubule"/>
    <property type="evidence" value="ECO:0007669"/>
    <property type="project" value="UniProtKB-KW"/>
</dbReference>
<evidence type="ECO:0000256" key="3">
    <source>
        <dbReference type="ARBA" id="ARBA00022840"/>
    </source>
</evidence>
<evidence type="ECO:0000256" key="4">
    <source>
        <dbReference type="ARBA" id="ARBA00023175"/>
    </source>
</evidence>
<keyword evidence="3" id="KW-0067">ATP-binding</keyword>
<dbReference type="Proteomes" id="UP000596660">
    <property type="component" value="Unplaced"/>
</dbReference>
<dbReference type="GO" id="GO:0005871">
    <property type="term" value="C:kinesin complex"/>
    <property type="evidence" value="ECO:0007669"/>
    <property type="project" value="TreeGrafter"/>
</dbReference>
<keyword evidence="4" id="KW-0505">Motor protein</keyword>
<sequence>MMAARRLRSTLPLPDIPYSSRSRHNNMMKLLLLPAMAYPATQQQRSNFTALGISLCTSISSTRSSPLILQHSSSIPIWGDEVYDKLMRPMVEGFMSGKGGLSAALGPSGSGKTHTVFGSVKVPGLVPRALCHIFYAEAVFAVLLVNCSRRFGRSKPLHKGTNIPEESLPEPFNQKKRDLLLHIFEQSSTSSRIQKFASVAESDTAQASHFSPSLGEHFFNGRIIQ</sequence>
<keyword evidence="1" id="KW-0493">Microtubule</keyword>
<dbReference type="Pfam" id="PF00225">
    <property type="entry name" value="Kinesin"/>
    <property type="match status" value="1"/>
</dbReference>
<dbReference type="GO" id="GO:0005634">
    <property type="term" value="C:nucleus"/>
    <property type="evidence" value="ECO:0007669"/>
    <property type="project" value="TreeGrafter"/>
</dbReference>
<protein>
    <recommendedName>
        <fullName evidence="5">Kinesin motor domain-containing protein</fullName>
    </recommendedName>
</protein>
<dbReference type="EnsemblPlants" id="AUR62032598-RA">
    <property type="protein sequence ID" value="AUR62032598-RA:cds"/>
    <property type="gene ID" value="AUR62032598"/>
</dbReference>
<dbReference type="InterPro" id="IPR036961">
    <property type="entry name" value="Kinesin_motor_dom_sf"/>
</dbReference>
<evidence type="ECO:0000256" key="1">
    <source>
        <dbReference type="ARBA" id="ARBA00022701"/>
    </source>
</evidence>
<dbReference type="Gramene" id="AUR62032598-RA">
    <property type="protein sequence ID" value="AUR62032598-RA:cds"/>
    <property type="gene ID" value="AUR62032598"/>
</dbReference>
<dbReference type="PANTHER" id="PTHR24115:SF1008">
    <property type="entry name" value="KINESIN-LIKE PROTEIN SUBITO"/>
    <property type="match status" value="1"/>
</dbReference>
<dbReference type="InterPro" id="IPR001752">
    <property type="entry name" value="Kinesin_motor_dom"/>
</dbReference>
<dbReference type="GO" id="GO:0003777">
    <property type="term" value="F:microtubule motor activity"/>
    <property type="evidence" value="ECO:0007669"/>
    <property type="project" value="InterPro"/>
</dbReference>
<dbReference type="InterPro" id="IPR027640">
    <property type="entry name" value="Kinesin-like_fam"/>
</dbReference>
<feature type="domain" description="Kinesin motor" evidence="5">
    <location>
        <begin position="80"/>
        <end position="135"/>
    </location>
</feature>
<proteinExistence type="predicted"/>
<dbReference type="PANTHER" id="PTHR24115">
    <property type="entry name" value="KINESIN-RELATED"/>
    <property type="match status" value="1"/>
</dbReference>
<reference evidence="6" key="1">
    <citation type="journal article" date="2017" name="Nature">
        <title>The genome of Chenopodium quinoa.</title>
        <authorList>
            <person name="Jarvis D.E."/>
            <person name="Ho Y.S."/>
            <person name="Lightfoot D.J."/>
            <person name="Schmoeckel S.M."/>
            <person name="Li B."/>
            <person name="Borm T.J.A."/>
            <person name="Ohyanagi H."/>
            <person name="Mineta K."/>
            <person name="Michell C.T."/>
            <person name="Saber N."/>
            <person name="Kharbatia N.M."/>
            <person name="Rupper R.R."/>
            <person name="Sharp A.R."/>
            <person name="Dally N."/>
            <person name="Boughton B.A."/>
            <person name="Woo Y.H."/>
            <person name="Gao G."/>
            <person name="Schijlen E.G.W.M."/>
            <person name="Guo X."/>
            <person name="Momin A.A."/>
            <person name="Negrao S."/>
            <person name="Al-Babili S."/>
            <person name="Gehring C."/>
            <person name="Roessner U."/>
            <person name="Jung C."/>
            <person name="Murphy K."/>
            <person name="Arold S.T."/>
            <person name="Gojobori T."/>
            <person name="van der Linden C.G."/>
            <person name="van Loo E.N."/>
            <person name="Jellen E.N."/>
            <person name="Maughan P.J."/>
            <person name="Tester M."/>
        </authorList>
    </citation>
    <scope>NUCLEOTIDE SEQUENCE [LARGE SCALE GENOMIC DNA]</scope>
    <source>
        <strain evidence="6">cv. PI 614886</strain>
    </source>
</reference>
<organism evidence="6 7">
    <name type="scientific">Chenopodium quinoa</name>
    <name type="common">Quinoa</name>
    <dbReference type="NCBI Taxonomy" id="63459"/>
    <lineage>
        <taxon>Eukaryota</taxon>
        <taxon>Viridiplantae</taxon>
        <taxon>Streptophyta</taxon>
        <taxon>Embryophyta</taxon>
        <taxon>Tracheophyta</taxon>
        <taxon>Spermatophyta</taxon>
        <taxon>Magnoliopsida</taxon>
        <taxon>eudicotyledons</taxon>
        <taxon>Gunneridae</taxon>
        <taxon>Pentapetalae</taxon>
        <taxon>Caryophyllales</taxon>
        <taxon>Chenopodiaceae</taxon>
        <taxon>Chenopodioideae</taxon>
        <taxon>Atripliceae</taxon>
        <taxon>Chenopodium</taxon>
    </lineage>
</organism>
<dbReference type="GO" id="GO:0016887">
    <property type="term" value="F:ATP hydrolysis activity"/>
    <property type="evidence" value="ECO:0007669"/>
    <property type="project" value="TreeGrafter"/>
</dbReference>
<dbReference type="GO" id="GO:0008017">
    <property type="term" value="F:microtubule binding"/>
    <property type="evidence" value="ECO:0007669"/>
    <property type="project" value="InterPro"/>
</dbReference>
<name>A0A803MMU7_CHEQI</name>
<keyword evidence="2" id="KW-0547">Nucleotide-binding</keyword>
<dbReference type="Gene3D" id="3.40.850.10">
    <property type="entry name" value="Kinesin motor domain"/>
    <property type="match status" value="1"/>
</dbReference>
<evidence type="ECO:0000256" key="2">
    <source>
        <dbReference type="ARBA" id="ARBA00022741"/>
    </source>
</evidence>
<reference evidence="6" key="2">
    <citation type="submission" date="2021-03" db="UniProtKB">
        <authorList>
            <consortium name="EnsemblPlants"/>
        </authorList>
    </citation>
    <scope>IDENTIFICATION</scope>
</reference>
<evidence type="ECO:0000313" key="6">
    <source>
        <dbReference type="EnsemblPlants" id="AUR62032598-RA:cds"/>
    </source>
</evidence>
<dbReference type="SUPFAM" id="SSF52540">
    <property type="entry name" value="P-loop containing nucleoside triphosphate hydrolases"/>
    <property type="match status" value="1"/>
</dbReference>
<dbReference type="AlphaFoldDB" id="A0A803MMU7"/>
<dbReference type="GO" id="GO:0005524">
    <property type="term" value="F:ATP binding"/>
    <property type="evidence" value="ECO:0007669"/>
    <property type="project" value="UniProtKB-KW"/>
</dbReference>
<keyword evidence="7" id="KW-1185">Reference proteome</keyword>
<dbReference type="GO" id="GO:0007018">
    <property type="term" value="P:microtubule-based movement"/>
    <property type="evidence" value="ECO:0007669"/>
    <property type="project" value="InterPro"/>
</dbReference>
<accession>A0A803MMU7</accession>
<dbReference type="InterPro" id="IPR027417">
    <property type="entry name" value="P-loop_NTPase"/>
</dbReference>
<evidence type="ECO:0000313" key="7">
    <source>
        <dbReference type="Proteomes" id="UP000596660"/>
    </source>
</evidence>